<accession>A0A5C6EE77</accession>
<keyword evidence="1" id="KW-1133">Transmembrane helix</keyword>
<dbReference type="AlphaFoldDB" id="A0A5C6EE77"/>
<keyword evidence="1" id="KW-0812">Transmembrane</keyword>
<dbReference type="Proteomes" id="UP000317977">
    <property type="component" value="Unassembled WGS sequence"/>
</dbReference>
<evidence type="ECO:0000313" key="2">
    <source>
        <dbReference type="EMBL" id="TWU46795.1"/>
    </source>
</evidence>
<name>A0A5C6EE77_9BACT</name>
<comment type="caution">
    <text evidence="2">The sequence shown here is derived from an EMBL/GenBank/DDBJ whole genome shotgun (WGS) entry which is preliminary data.</text>
</comment>
<evidence type="ECO:0000313" key="3">
    <source>
        <dbReference type="Proteomes" id="UP000317977"/>
    </source>
</evidence>
<feature type="transmembrane region" description="Helical" evidence="1">
    <location>
        <begin position="87"/>
        <end position="106"/>
    </location>
</feature>
<sequence length="197" mass="21919">MDDQSYQRWLEQIAAYQDGSLSNEQLREFDQALQADEQKRAIFISVHEPTIGVMEVLRARFVASEESSATGSGLVPGVSFSPRRSTLLLASGIVLFLLIGFFWWAIHDDAFSGQVAEVTYEKQAVWQTASSDKSIRELTYLQPATNYMLRSGITRIKMSDGAVVSMTGPAAFTLVNGHENSSTPEKWPCDCRMNKAL</sequence>
<reference evidence="2 3" key="1">
    <citation type="submission" date="2019-02" db="EMBL/GenBank/DDBJ databases">
        <title>Deep-cultivation of Planctomycetes and their phenomic and genomic characterization uncovers novel biology.</title>
        <authorList>
            <person name="Wiegand S."/>
            <person name="Jogler M."/>
            <person name="Boedeker C."/>
            <person name="Pinto D."/>
            <person name="Vollmers J."/>
            <person name="Rivas-Marin E."/>
            <person name="Kohn T."/>
            <person name="Peeters S.H."/>
            <person name="Heuer A."/>
            <person name="Rast P."/>
            <person name="Oberbeckmann S."/>
            <person name="Bunk B."/>
            <person name="Jeske O."/>
            <person name="Meyerdierks A."/>
            <person name="Storesund J.E."/>
            <person name="Kallscheuer N."/>
            <person name="Luecker S."/>
            <person name="Lage O.M."/>
            <person name="Pohl T."/>
            <person name="Merkel B.J."/>
            <person name="Hornburger P."/>
            <person name="Mueller R.-W."/>
            <person name="Bruemmer F."/>
            <person name="Labrenz M."/>
            <person name="Spormann A.M."/>
            <person name="Op Den Camp H."/>
            <person name="Overmann J."/>
            <person name="Amann R."/>
            <person name="Jetten M.S.M."/>
            <person name="Mascher T."/>
            <person name="Medema M.H."/>
            <person name="Devos D.P."/>
            <person name="Kaster A.-K."/>
            <person name="Ovreas L."/>
            <person name="Rohde M."/>
            <person name="Galperin M.Y."/>
            <person name="Jogler C."/>
        </authorList>
    </citation>
    <scope>NUCLEOTIDE SEQUENCE [LARGE SCALE GENOMIC DNA]</scope>
    <source>
        <strain evidence="2 3">Poly59</strain>
    </source>
</reference>
<keyword evidence="3" id="KW-1185">Reference proteome</keyword>
<evidence type="ECO:0008006" key="4">
    <source>
        <dbReference type="Google" id="ProtNLM"/>
    </source>
</evidence>
<proteinExistence type="predicted"/>
<keyword evidence="1" id="KW-0472">Membrane</keyword>
<gene>
    <name evidence="2" type="ORF">Poly59_57680</name>
</gene>
<organism evidence="2 3">
    <name type="scientific">Rubripirellula reticaptiva</name>
    <dbReference type="NCBI Taxonomy" id="2528013"/>
    <lineage>
        <taxon>Bacteria</taxon>
        <taxon>Pseudomonadati</taxon>
        <taxon>Planctomycetota</taxon>
        <taxon>Planctomycetia</taxon>
        <taxon>Pirellulales</taxon>
        <taxon>Pirellulaceae</taxon>
        <taxon>Rubripirellula</taxon>
    </lineage>
</organism>
<dbReference type="EMBL" id="SJPX01000006">
    <property type="protein sequence ID" value="TWU46795.1"/>
    <property type="molecule type" value="Genomic_DNA"/>
</dbReference>
<protein>
    <recommendedName>
        <fullName evidence="4">FecR protein</fullName>
    </recommendedName>
</protein>
<evidence type="ECO:0000256" key="1">
    <source>
        <dbReference type="SAM" id="Phobius"/>
    </source>
</evidence>